<reference evidence="3" key="1">
    <citation type="submission" date="2016-11" db="UniProtKB">
        <authorList>
            <consortium name="WormBaseParasite"/>
        </authorList>
    </citation>
    <scope>IDENTIFICATION</scope>
</reference>
<name>A0A1I7ZDE1_9BILA</name>
<organism evidence="2 3">
    <name type="scientific">Steinernema glaseri</name>
    <dbReference type="NCBI Taxonomy" id="37863"/>
    <lineage>
        <taxon>Eukaryota</taxon>
        <taxon>Metazoa</taxon>
        <taxon>Ecdysozoa</taxon>
        <taxon>Nematoda</taxon>
        <taxon>Chromadorea</taxon>
        <taxon>Rhabditida</taxon>
        <taxon>Tylenchina</taxon>
        <taxon>Panagrolaimomorpha</taxon>
        <taxon>Strongyloidoidea</taxon>
        <taxon>Steinernematidae</taxon>
        <taxon>Steinernema</taxon>
    </lineage>
</organism>
<keyword evidence="1" id="KW-1133">Transmembrane helix</keyword>
<evidence type="ECO:0000313" key="3">
    <source>
        <dbReference type="WBParaSite" id="L893_g25273.t1"/>
    </source>
</evidence>
<protein>
    <submittedName>
        <fullName evidence="3">Serpentine receptor class gamma</fullName>
    </submittedName>
</protein>
<evidence type="ECO:0000256" key="1">
    <source>
        <dbReference type="SAM" id="Phobius"/>
    </source>
</evidence>
<sequence length="112" mass="12740">MREEVTVVTRPVLILLYAATLFLYWRRIVGPKKSRFTTFSAVLVTHILYDVISCCLASPLQFYPVHISKPNATYNPELHSLLIFSIHGRGDPFLRSLSGSTVEITQEEGTHY</sequence>
<dbReference type="WBParaSite" id="L893_g25273.t1">
    <property type="protein sequence ID" value="L893_g25273.t1"/>
    <property type="gene ID" value="L893_g25273"/>
</dbReference>
<keyword evidence="2" id="KW-1185">Reference proteome</keyword>
<evidence type="ECO:0000313" key="2">
    <source>
        <dbReference type="Proteomes" id="UP000095287"/>
    </source>
</evidence>
<dbReference type="Proteomes" id="UP000095287">
    <property type="component" value="Unplaced"/>
</dbReference>
<dbReference type="AlphaFoldDB" id="A0A1I7ZDE1"/>
<keyword evidence="1" id="KW-0472">Membrane</keyword>
<feature type="transmembrane region" description="Helical" evidence="1">
    <location>
        <begin position="6"/>
        <end position="25"/>
    </location>
</feature>
<proteinExistence type="predicted"/>
<accession>A0A1I7ZDE1</accession>
<keyword evidence="1" id="KW-0812">Transmembrane</keyword>